<keyword evidence="6" id="KW-0539">Nucleus</keyword>
<dbReference type="OrthoDB" id="9982951at2759"/>
<keyword evidence="4" id="KW-0805">Transcription regulation</keyword>
<dbReference type="PANTHER" id="PTHR12691">
    <property type="entry name" value="MEDIATOR OF RNA POLYMERASE II TRANSCRIPTION SUBUNIT 23"/>
    <property type="match status" value="1"/>
</dbReference>
<dbReference type="PANTHER" id="PTHR12691:SF10">
    <property type="entry name" value="MEDIATOR OF RNA POLYMERASE II TRANSCRIPTION SUBUNIT 23"/>
    <property type="match status" value="1"/>
</dbReference>
<dbReference type="GO" id="GO:0005667">
    <property type="term" value="C:transcription regulator complex"/>
    <property type="evidence" value="ECO:0007669"/>
    <property type="project" value="TreeGrafter"/>
</dbReference>
<dbReference type="GO" id="GO:0006357">
    <property type="term" value="P:regulation of transcription by RNA polymerase II"/>
    <property type="evidence" value="ECO:0007669"/>
    <property type="project" value="TreeGrafter"/>
</dbReference>
<comment type="similarity">
    <text evidence="2">Belongs to the Mediator complex subunit 23 family.</text>
</comment>
<dbReference type="GO" id="GO:0016592">
    <property type="term" value="C:mediator complex"/>
    <property type="evidence" value="ECO:0007669"/>
    <property type="project" value="TreeGrafter"/>
</dbReference>
<sequence length="1017" mass="118310">MPKFQQMMVKANETFRGLQALMTSSKRSIYIPLVGITNLDEDIWQLDYKDLLFYSPIIHSHLHNENRQAPEYAYIQNIIFKYQDIDIFLVVMKMAERHRQIGDIFSECLIHILDKLTDLFNNEPCVTELEGSEVYEVSVRRICEIISMVAMRNILNVGDIYCCIKQYFESKMVSNNVMVVGLTMIYDSITMNRSKIAPDLLLDMAQFVHCICFNHLNNEEACLKKKSLFHAVTILWKQINNFMTEEFAYLEILIPKPVAFLLEIYSDNDIDISTDYLDSNIGFYLNLFATQIKVLNAYNNKLVNVYSSTESGYPLKLPHNITIMVHPDYFNVNKSFLKNVRDYPLTHDAVEKDSKYIISPPLFELLYFLALGELGSSYRFIHTICAFFSKSISLKAYNSINILIEMFTYKNYNIRNIKYPTLIFRLCIGLDNICSHHRQLSVARSTLIVSMLNRFPKLDQSINPCFFKVQNDGNIFLSYPHVNILYIWHILQCLYLMGYKQNTPPYILDYIKNSLNDHPHTWGTSILSKCPQDLTFLYENTLDFNQEEILNAVNNVKAGAISDGKSGQFKMTTTYFRMVMCVILDRLIGEPIDDRFLFAILKKITNHNLIHAIRIMIFYIISKNFEINSEEMAKIVEALCELIWDLDLITFDQLLLCLLTFHQHDRATVVVLHVISCIFDDRRLKTAFQSWLDLQDKVSNTLDQFEAIGQFYDFYPECFDLSKLQSKFSYLDDKIKPTEPAVVYFSNIVYRLAFYTDIIISRSLESPDPSLFTVKLLKQTKVMLKYHPNPIQSLISLMVYYSEILHREDSQLRVLVKKYLKYKYGTKISHIFSESFFSYLKSTAIKPLSDPHNHIMFLITRVASSFGLSFFEAKQTFGETLEEFYGNHTLQFLTCGAIELIILVDKCVLANMVVTIFLENGFIKDIGDRGTDPEYYIQTFGMLLAIMPNTYRIEFTCCLASYLSTINESMSDAVCPSFLKFDNTMKPIQYTPSIMILFLLRSYFYHMPIGYLLDLPK</sequence>
<dbReference type="EMBL" id="JWZT01002870">
    <property type="protein sequence ID" value="KII68348.1"/>
    <property type="molecule type" value="Genomic_DNA"/>
</dbReference>
<evidence type="ECO:0000313" key="9">
    <source>
        <dbReference type="Proteomes" id="UP000031668"/>
    </source>
</evidence>
<evidence type="ECO:0000256" key="1">
    <source>
        <dbReference type="ARBA" id="ARBA00004123"/>
    </source>
</evidence>
<gene>
    <name evidence="8" type="ORF">RF11_06793</name>
</gene>
<evidence type="ECO:0000256" key="6">
    <source>
        <dbReference type="ARBA" id="ARBA00023242"/>
    </source>
</evidence>
<dbReference type="AlphaFoldDB" id="A0A0C2JGI7"/>
<keyword evidence="9" id="KW-1185">Reference proteome</keyword>
<organism evidence="8 9">
    <name type="scientific">Thelohanellus kitauei</name>
    <name type="common">Myxosporean</name>
    <dbReference type="NCBI Taxonomy" id="669202"/>
    <lineage>
        <taxon>Eukaryota</taxon>
        <taxon>Metazoa</taxon>
        <taxon>Cnidaria</taxon>
        <taxon>Myxozoa</taxon>
        <taxon>Myxosporea</taxon>
        <taxon>Bivalvulida</taxon>
        <taxon>Platysporina</taxon>
        <taxon>Myxobolidae</taxon>
        <taxon>Thelohanellus</taxon>
    </lineage>
</organism>
<protein>
    <recommendedName>
        <fullName evidence="3">Mediator of RNA polymerase II transcription subunit 23</fullName>
    </recommendedName>
    <alternativeName>
        <fullName evidence="7">Mediator complex subunit 23</fullName>
    </alternativeName>
</protein>
<dbReference type="Proteomes" id="UP000031668">
    <property type="component" value="Unassembled WGS sequence"/>
</dbReference>
<dbReference type="Pfam" id="PF11573">
    <property type="entry name" value="Med23"/>
    <property type="match status" value="1"/>
</dbReference>
<dbReference type="GO" id="GO:0010628">
    <property type="term" value="P:positive regulation of gene expression"/>
    <property type="evidence" value="ECO:0007669"/>
    <property type="project" value="TreeGrafter"/>
</dbReference>
<name>A0A0C2JGI7_THEKT</name>
<keyword evidence="5" id="KW-0804">Transcription</keyword>
<evidence type="ECO:0000313" key="8">
    <source>
        <dbReference type="EMBL" id="KII68348.1"/>
    </source>
</evidence>
<proteinExistence type="inferred from homology"/>
<dbReference type="InterPro" id="IPR021629">
    <property type="entry name" value="Mediator_Med23"/>
</dbReference>
<evidence type="ECO:0000256" key="4">
    <source>
        <dbReference type="ARBA" id="ARBA00023015"/>
    </source>
</evidence>
<accession>A0A0C2JGI7</accession>
<evidence type="ECO:0000256" key="7">
    <source>
        <dbReference type="ARBA" id="ARBA00031961"/>
    </source>
</evidence>
<evidence type="ECO:0000256" key="5">
    <source>
        <dbReference type="ARBA" id="ARBA00023163"/>
    </source>
</evidence>
<evidence type="ECO:0000256" key="2">
    <source>
        <dbReference type="ARBA" id="ARBA00010222"/>
    </source>
</evidence>
<reference evidence="8 9" key="1">
    <citation type="journal article" date="2014" name="Genome Biol. Evol.">
        <title>The genome of the myxosporean Thelohanellus kitauei shows adaptations to nutrient acquisition within its fish host.</title>
        <authorList>
            <person name="Yang Y."/>
            <person name="Xiong J."/>
            <person name="Zhou Z."/>
            <person name="Huo F."/>
            <person name="Miao W."/>
            <person name="Ran C."/>
            <person name="Liu Y."/>
            <person name="Zhang J."/>
            <person name="Feng J."/>
            <person name="Wang M."/>
            <person name="Wang M."/>
            <person name="Wang L."/>
            <person name="Yao B."/>
        </authorList>
    </citation>
    <scope>NUCLEOTIDE SEQUENCE [LARGE SCALE GENOMIC DNA]</scope>
    <source>
        <strain evidence="8">Wuqing</strain>
    </source>
</reference>
<evidence type="ECO:0000256" key="3">
    <source>
        <dbReference type="ARBA" id="ARBA00019696"/>
    </source>
</evidence>
<comment type="subcellular location">
    <subcellularLocation>
        <location evidence="1">Nucleus</location>
    </subcellularLocation>
</comment>
<comment type="caution">
    <text evidence="8">The sequence shown here is derived from an EMBL/GenBank/DDBJ whole genome shotgun (WGS) entry which is preliminary data.</text>
</comment>